<dbReference type="EMBL" id="JACLYU010000010">
    <property type="protein sequence ID" value="MBM6699910.1"/>
    <property type="molecule type" value="Genomic_DNA"/>
</dbReference>
<dbReference type="RefSeq" id="WP_204469028.1">
    <property type="nucleotide sequence ID" value="NZ_JACLYU010000010.1"/>
</dbReference>
<reference evidence="1" key="1">
    <citation type="submission" date="2020-08" db="EMBL/GenBank/DDBJ databases">
        <authorList>
            <person name="Cejkova D."/>
            <person name="Kubasova T."/>
            <person name="Jahodarova E."/>
            <person name="Rychlik I."/>
        </authorList>
    </citation>
    <scope>NUCLEOTIDE SEQUENCE</scope>
    <source>
        <strain evidence="1">An836</strain>
    </source>
</reference>
<sequence>MAKRNPRRSNGHRRDRLIARHRAAGRDCYICGRPIDYTLKAPDPMSFVVDETIPVCRGGDPYSWTNTHAAHRWCNQVKGARSLDWARAEVRRILNGQGEGTRTRPTMMPYKRLGL</sequence>
<comment type="caution">
    <text evidence="1">The sequence shown here is derived from an EMBL/GenBank/DDBJ whole genome shotgun (WGS) entry which is preliminary data.</text>
</comment>
<evidence type="ECO:0000313" key="2">
    <source>
        <dbReference type="Proteomes" id="UP000718821"/>
    </source>
</evidence>
<keyword evidence="2" id="KW-1185">Reference proteome</keyword>
<gene>
    <name evidence="1" type="ORF">H7U32_06235</name>
</gene>
<evidence type="ECO:0000313" key="1">
    <source>
        <dbReference type="EMBL" id="MBM6699910.1"/>
    </source>
</evidence>
<evidence type="ECO:0008006" key="3">
    <source>
        <dbReference type="Google" id="ProtNLM"/>
    </source>
</evidence>
<dbReference type="AlphaFoldDB" id="A0A938WW05"/>
<organism evidence="1 2">
    <name type="scientific">Bifidobacterium pullorum subsp. saeculare</name>
    <dbReference type="NCBI Taxonomy" id="78257"/>
    <lineage>
        <taxon>Bacteria</taxon>
        <taxon>Bacillati</taxon>
        <taxon>Actinomycetota</taxon>
        <taxon>Actinomycetes</taxon>
        <taxon>Bifidobacteriales</taxon>
        <taxon>Bifidobacteriaceae</taxon>
        <taxon>Bifidobacterium</taxon>
    </lineage>
</organism>
<dbReference type="Proteomes" id="UP000718821">
    <property type="component" value="Unassembled WGS sequence"/>
</dbReference>
<protein>
    <recommendedName>
        <fullName evidence="3">Endonuclease</fullName>
    </recommendedName>
</protein>
<dbReference type="Gene3D" id="1.10.30.50">
    <property type="match status" value="1"/>
</dbReference>
<name>A0A938WW05_9BIFI</name>
<accession>A0A938WW05</accession>
<reference evidence="1" key="2">
    <citation type="journal article" date="2021" name="Sci. Rep.">
        <title>The distribution of antibiotic resistance genes in chicken gut microbiota commensals.</title>
        <authorList>
            <person name="Juricova H."/>
            <person name="Matiasovicova J."/>
            <person name="Kubasova T."/>
            <person name="Cejkova D."/>
            <person name="Rychlik I."/>
        </authorList>
    </citation>
    <scope>NUCLEOTIDE SEQUENCE</scope>
    <source>
        <strain evidence="1">An836</strain>
    </source>
</reference>
<proteinExistence type="predicted"/>